<evidence type="ECO:0000313" key="3">
    <source>
        <dbReference type="EMBL" id="UQZ84807.1"/>
    </source>
</evidence>
<feature type="domain" description="Uracil-DNA glycosylase-like" evidence="2">
    <location>
        <begin position="12"/>
        <end position="179"/>
    </location>
</feature>
<dbReference type="InterPro" id="IPR026353">
    <property type="entry name" value="Hypoxan-DNA_Glyclase"/>
</dbReference>
<dbReference type="RefSeq" id="WP_249860532.1">
    <property type="nucleotide sequence ID" value="NZ_CP027059.1"/>
</dbReference>
<dbReference type="InterPro" id="IPR005122">
    <property type="entry name" value="Uracil-DNA_glycosylase-like"/>
</dbReference>
<reference evidence="3" key="2">
    <citation type="journal article" date="2021" name="J Anim Sci Technol">
        <title>Complete genome sequence of Paenibacillus konkukensis sp. nov. SK3146 as a potential probiotic strain.</title>
        <authorList>
            <person name="Jung H.I."/>
            <person name="Park S."/>
            <person name="Niu K.M."/>
            <person name="Lee S.W."/>
            <person name="Kothari D."/>
            <person name="Yi K.J."/>
            <person name="Kim S.K."/>
        </authorList>
    </citation>
    <scope>NUCLEOTIDE SEQUENCE</scope>
    <source>
        <strain evidence="3">SK3146</strain>
    </source>
</reference>
<feature type="region of interest" description="Disordered" evidence="1">
    <location>
        <begin position="179"/>
        <end position="198"/>
    </location>
</feature>
<dbReference type="CDD" id="cd10032">
    <property type="entry name" value="UDG-F6_HDG"/>
    <property type="match status" value="1"/>
</dbReference>
<dbReference type="InterPro" id="IPR036895">
    <property type="entry name" value="Uracil-DNA_glycosylase-like_sf"/>
</dbReference>
<evidence type="ECO:0000256" key="1">
    <source>
        <dbReference type="SAM" id="MobiDB-lite"/>
    </source>
</evidence>
<accession>A0ABY4RQP7</accession>
<dbReference type="PROSITE" id="PS51257">
    <property type="entry name" value="PROKAR_LIPOPROTEIN"/>
    <property type="match status" value="1"/>
</dbReference>
<protein>
    <submittedName>
        <fullName evidence="3">Uracil DNA glycosylase superfamily protein</fullName>
    </submittedName>
</protein>
<dbReference type="Proteomes" id="UP001057134">
    <property type="component" value="Chromosome"/>
</dbReference>
<dbReference type="SMART" id="SM00987">
    <property type="entry name" value="UreE_C"/>
    <property type="match status" value="1"/>
</dbReference>
<proteinExistence type="predicted"/>
<dbReference type="Gene3D" id="3.40.470.10">
    <property type="entry name" value="Uracil-DNA glycosylase-like domain"/>
    <property type="match status" value="1"/>
</dbReference>
<organism evidence="3 4">
    <name type="scientific">Paenibacillus konkukensis</name>
    <dbReference type="NCBI Taxonomy" id="2020716"/>
    <lineage>
        <taxon>Bacteria</taxon>
        <taxon>Bacillati</taxon>
        <taxon>Bacillota</taxon>
        <taxon>Bacilli</taxon>
        <taxon>Bacillales</taxon>
        <taxon>Paenibacillaceae</taxon>
        <taxon>Paenibacillus</taxon>
    </lineage>
</organism>
<dbReference type="SMART" id="SM00986">
    <property type="entry name" value="UDG"/>
    <property type="match status" value="1"/>
</dbReference>
<evidence type="ECO:0000259" key="2">
    <source>
        <dbReference type="SMART" id="SM00986"/>
    </source>
</evidence>
<dbReference type="NCBIfam" id="TIGR04274">
    <property type="entry name" value="hypoxanDNAglyco"/>
    <property type="match status" value="1"/>
</dbReference>
<reference evidence="3" key="1">
    <citation type="submission" date="2018-02" db="EMBL/GenBank/DDBJ databases">
        <authorList>
            <person name="Kim S.-K."/>
            <person name="Jung H.-I."/>
            <person name="Lee S.-W."/>
        </authorList>
    </citation>
    <scope>NUCLEOTIDE SEQUENCE</scope>
    <source>
        <strain evidence="3">SK3146</strain>
    </source>
</reference>
<keyword evidence="4" id="KW-1185">Reference proteome</keyword>
<dbReference type="SUPFAM" id="SSF52141">
    <property type="entry name" value="Uracil-DNA glycosylase-like"/>
    <property type="match status" value="1"/>
</dbReference>
<dbReference type="Pfam" id="PF03167">
    <property type="entry name" value="UDG"/>
    <property type="match status" value="1"/>
</dbReference>
<name>A0ABY4RQP7_9BACL</name>
<dbReference type="EMBL" id="CP027059">
    <property type="protein sequence ID" value="UQZ84807.1"/>
    <property type="molecule type" value="Genomic_DNA"/>
</dbReference>
<sequence>MSTEREKLQGLPPVAGVACRTLVLGSMPGAASLAKQQYYGHPRNHFWRLLYAVFEAGDGLNGSEYPEPDDSYGQRLSFALSHGIALWDVLEACERKGSLDTDIRRPEANDFPSFFRAYPAIDRVFFNGKAAGELFHKQVAPRLKEQGLGDRIRCAVLPSSSPAHTVRFDEKLAAWRQLRDAGRSEMPQGRTDDADGER</sequence>
<evidence type="ECO:0000313" key="4">
    <source>
        <dbReference type="Proteomes" id="UP001057134"/>
    </source>
</evidence>
<gene>
    <name evidence="3" type="ORF">SK3146_04062</name>
</gene>